<protein>
    <recommendedName>
        <fullName evidence="6">TPR-like protein</fullName>
    </recommendedName>
</protein>
<accession>A0A427YA68</accession>
<keyword evidence="1" id="KW-0677">Repeat</keyword>
<dbReference type="GeneID" id="39585042"/>
<evidence type="ECO:0000256" key="2">
    <source>
        <dbReference type="ARBA" id="ARBA00022803"/>
    </source>
</evidence>
<dbReference type="PANTHER" id="PTHR44366:SF1">
    <property type="entry name" value="UDP-N-ACETYLGLUCOSAMINE--PEPTIDE N-ACETYLGLUCOSAMINYLTRANSFERASE 110 KDA SUBUNIT"/>
    <property type="match status" value="1"/>
</dbReference>
<dbReference type="Pfam" id="PF13432">
    <property type="entry name" value="TPR_16"/>
    <property type="match status" value="1"/>
</dbReference>
<dbReference type="SMART" id="SM00028">
    <property type="entry name" value="TPR"/>
    <property type="match status" value="2"/>
</dbReference>
<evidence type="ECO:0000256" key="3">
    <source>
        <dbReference type="PROSITE-ProRule" id="PRU00339"/>
    </source>
</evidence>
<keyword evidence="5" id="KW-1185">Reference proteome</keyword>
<dbReference type="PANTHER" id="PTHR44366">
    <property type="entry name" value="UDP-N-ACETYLGLUCOSAMINE--PEPTIDE N-ACETYLGLUCOSAMINYLTRANSFERASE 110 KDA SUBUNIT"/>
    <property type="match status" value="1"/>
</dbReference>
<evidence type="ECO:0000313" key="5">
    <source>
        <dbReference type="Proteomes" id="UP000279236"/>
    </source>
</evidence>
<name>A0A427YA68_9TREE</name>
<feature type="repeat" description="TPR" evidence="3">
    <location>
        <begin position="92"/>
        <end position="125"/>
    </location>
</feature>
<reference evidence="4 5" key="1">
    <citation type="submission" date="2018-11" db="EMBL/GenBank/DDBJ databases">
        <title>Genome sequence of Apiotrichum porosum DSM 27194.</title>
        <authorList>
            <person name="Aliyu H."/>
            <person name="Gorte O."/>
            <person name="Ochsenreither K."/>
        </authorList>
    </citation>
    <scope>NUCLEOTIDE SEQUENCE [LARGE SCALE GENOMIC DNA]</scope>
    <source>
        <strain evidence="4 5">DSM 27194</strain>
    </source>
</reference>
<dbReference type="OrthoDB" id="1926212at2759"/>
<dbReference type="InterPro" id="IPR019734">
    <property type="entry name" value="TPR_rpt"/>
</dbReference>
<proteinExistence type="predicted"/>
<keyword evidence="2 3" id="KW-0802">TPR repeat</keyword>
<dbReference type="InterPro" id="IPR037919">
    <property type="entry name" value="OGT"/>
</dbReference>
<sequence>MSRALRSVRALSALRAARIASPSPMALARPAVSASAPVFRRYASGPAPVSSMDGTLAHAQSLLDEGTRALEEGDLQRAQALYKESVAAKSTSGGWFNLGVVEYQLENREAAIEAWKQSIQLEPSADAYTNLGSAYMMSRPPQPAEAIKALTAAMEIAPEDPEVAFNLAAVLESTDSLETALTLYRKAQAGGIERAAANVRNVGAKILAKQMREEEANKK</sequence>
<comment type="caution">
    <text evidence="4">The sequence shown here is derived from an EMBL/GenBank/DDBJ whole genome shotgun (WGS) entry which is preliminary data.</text>
</comment>
<dbReference type="Gene3D" id="1.25.40.10">
    <property type="entry name" value="Tetratricopeptide repeat domain"/>
    <property type="match status" value="1"/>
</dbReference>
<evidence type="ECO:0000313" key="4">
    <source>
        <dbReference type="EMBL" id="RSH87976.1"/>
    </source>
</evidence>
<dbReference type="PROSITE" id="PS50005">
    <property type="entry name" value="TPR"/>
    <property type="match status" value="1"/>
</dbReference>
<dbReference type="Pfam" id="PF07719">
    <property type="entry name" value="TPR_2"/>
    <property type="match status" value="1"/>
</dbReference>
<dbReference type="Proteomes" id="UP000279236">
    <property type="component" value="Unassembled WGS sequence"/>
</dbReference>
<dbReference type="RefSeq" id="XP_028480184.1">
    <property type="nucleotide sequence ID" value="XM_028616327.1"/>
</dbReference>
<dbReference type="GO" id="GO:0097363">
    <property type="term" value="F:protein O-acetylglucosaminyltransferase activity"/>
    <property type="evidence" value="ECO:0007669"/>
    <property type="project" value="TreeGrafter"/>
</dbReference>
<dbReference type="AlphaFoldDB" id="A0A427YA68"/>
<organism evidence="4 5">
    <name type="scientific">Apiotrichum porosum</name>
    <dbReference type="NCBI Taxonomy" id="105984"/>
    <lineage>
        <taxon>Eukaryota</taxon>
        <taxon>Fungi</taxon>
        <taxon>Dikarya</taxon>
        <taxon>Basidiomycota</taxon>
        <taxon>Agaricomycotina</taxon>
        <taxon>Tremellomycetes</taxon>
        <taxon>Trichosporonales</taxon>
        <taxon>Trichosporonaceae</taxon>
        <taxon>Apiotrichum</taxon>
    </lineage>
</organism>
<dbReference type="InterPro" id="IPR011990">
    <property type="entry name" value="TPR-like_helical_dom_sf"/>
</dbReference>
<evidence type="ECO:0000256" key="1">
    <source>
        <dbReference type="ARBA" id="ARBA00022737"/>
    </source>
</evidence>
<dbReference type="InterPro" id="IPR013105">
    <property type="entry name" value="TPR_2"/>
</dbReference>
<dbReference type="SUPFAM" id="SSF48452">
    <property type="entry name" value="TPR-like"/>
    <property type="match status" value="1"/>
</dbReference>
<gene>
    <name evidence="4" type="ORF">EHS24_000499</name>
</gene>
<dbReference type="EMBL" id="RSCE01000001">
    <property type="protein sequence ID" value="RSH87976.1"/>
    <property type="molecule type" value="Genomic_DNA"/>
</dbReference>
<evidence type="ECO:0008006" key="6">
    <source>
        <dbReference type="Google" id="ProtNLM"/>
    </source>
</evidence>
<dbReference type="GO" id="GO:0006493">
    <property type="term" value="P:protein O-linked glycosylation"/>
    <property type="evidence" value="ECO:0007669"/>
    <property type="project" value="InterPro"/>
</dbReference>